<proteinExistence type="predicted"/>
<dbReference type="AlphaFoldDB" id="A0A3P7NZD6"/>
<accession>A0A3P7NZD6</accession>
<sequence length="99" mass="11167">MTCGFELTNSLQLVKAWLSLARILLTEVTSMEYSIGNSEEPENFFATQVEEVSRSTLTRGRVELCNEQMANVQVLRESVARLGPKLRDILQTVSNDIFV</sequence>
<dbReference type="EMBL" id="UYRU01050307">
    <property type="protein sequence ID" value="VDN10936.1"/>
    <property type="molecule type" value="Genomic_DNA"/>
</dbReference>
<evidence type="ECO:0000313" key="2">
    <source>
        <dbReference type="Proteomes" id="UP000281553"/>
    </source>
</evidence>
<dbReference type="Proteomes" id="UP000281553">
    <property type="component" value="Unassembled WGS sequence"/>
</dbReference>
<reference evidence="1 2" key="1">
    <citation type="submission" date="2018-11" db="EMBL/GenBank/DDBJ databases">
        <authorList>
            <consortium name="Pathogen Informatics"/>
        </authorList>
    </citation>
    <scope>NUCLEOTIDE SEQUENCE [LARGE SCALE GENOMIC DNA]</scope>
</reference>
<organism evidence="1 2">
    <name type="scientific">Dibothriocephalus latus</name>
    <name type="common">Fish tapeworm</name>
    <name type="synonym">Diphyllobothrium latum</name>
    <dbReference type="NCBI Taxonomy" id="60516"/>
    <lineage>
        <taxon>Eukaryota</taxon>
        <taxon>Metazoa</taxon>
        <taxon>Spiralia</taxon>
        <taxon>Lophotrochozoa</taxon>
        <taxon>Platyhelminthes</taxon>
        <taxon>Cestoda</taxon>
        <taxon>Eucestoda</taxon>
        <taxon>Diphyllobothriidea</taxon>
        <taxon>Diphyllobothriidae</taxon>
        <taxon>Dibothriocephalus</taxon>
    </lineage>
</organism>
<keyword evidence="2" id="KW-1185">Reference proteome</keyword>
<gene>
    <name evidence="1" type="ORF">DILT_LOCUS6767</name>
</gene>
<protein>
    <submittedName>
        <fullName evidence="1">Uncharacterized protein</fullName>
    </submittedName>
</protein>
<name>A0A3P7NZD6_DIBLA</name>
<dbReference type="OrthoDB" id="6245065at2759"/>
<evidence type="ECO:0000313" key="1">
    <source>
        <dbReference type="EMBL" id="VDN10936.1"/>
    </source>
</evidence>